<name>A0A9D4RJ42_DREPO</name>
<evidence type="ECO:0000313" key="1">
    <source>
        <dbReference type="EMBL" id="KAH3868307.1"/>
    </source>
</evidence>
<accession>A0A9D4RJ42</accession>
<gene>
    <name evidence="1" type="ORF">DPMN_031450</name>
</gene>
<dbReference type="EMBL" id="JAIWYP010000002">
    <property type="protein sequence ID" value="KAH3868307.1"/>
    <property type="molecule type" value="Genomic_DNA"/>
</dbReference>
<reference evidence="1" key="1">
    <citation type="journal article" date="2019" name="bioRxiv">
        <title>The Genome of the Zebra Mussel, Dreissena polymorpha: A Resource for Invasive Species Research.</title>
        <authorList>
            <person name="McCartney M.A."/>
            <person name="Auch B."/>
            <person name="Kono T."/>
            <person name="Mallez S."/>
            <person name="Zhang Y."/>
            <person name="Obille A."/>
            <person name="Becker A."/>
            <person name="Abrahante J.E."/>
            <person name="Garbe J."/>
            <person name="Badalamenti J.P."/>
            <person name="Herman A."/>
            <person name="Mangelson H."/>
            <person name="Liachko I."/>
            <person name="Sullivan S."/>
            <person name="Sone E.D."/>
            <person name="Koren S."/>
            <person name="Silverstein K.A.T."/>
            <person name="Beckman K.B."/>
            <person name="Gohl D.M."/>
        </authorList>
    </citation>
    <scope>NUCLEOTIDE SEQUENCE</scope>
    <source>
        <strain evidence="1">Duluth1</strain>
        <tissue evidence="1">Whole animal</tissue>
    </source>
</reference>
<dbReference type="AlphaFoldDB" id="A0A9D4RJ42"/>
<dbReference type="Proteomes" id="UP000828390">
    <property type="component" value="Unassembled WGS sequence"/>
</dbReference>
<reference evidence="1" key="2">
    <citation type="submission" date="2020-11" db="EMBL/GenBank/DDBJ databases">
        <authorList>
            <person name="McCartney M.A."/>
            <person name="Auch B."/>
            <person name="Kono T."/>
            <person name="Mallez S."/>
            <person name="Becker A."/>
            <person name="Gohl D.M."/>
            <person name="Silverstein K.A.T."/>
            <person name="Koren S."/>
            <person name="Bechman K.B."/>
            <person name="Herman A."/>
            <person name="Abrahante J.E."/>
            <person name="Garbe J."/>
        </authorList>
    </citation>
    <scope>NUCLEOTIDE SEQUENCE</scope>
    <source>
        <strain evidence="1">Duluth1</strain>
        <tissue evidence="1">Whole animal</tissue>
    </source>
</reference>
<comment type="caution">
    <text evidence="1">The sequence shown here is derived from an EMBL/GenBank/DDBJ whole genome shotgun (WGS) entry which is preliminary data.</text>
</comment>
<proteinExistence type="predicted"/>
<organism evidence="1 2">
    <name type="scientific">Dreissena polymorpha</name>
    <name type="common">Zebra mussel</name>
    <name type="synonym">Mytilus polymorpha</name>
    <dbReference type="NCBI Taxonomy" id="45954"/>
    <lineage>
        <taxon>Eukaryota</taxon>
        <taxon>Metazoa</taxon>
        <taxon>Spiralia</taxon>
        <taxon>Lophotrochozoa</taxon>
        <taxon>Mollusca</taxon>
        <taxon>Bivalvia</taxon>
        <taxon>Autobranchia</taxon>
        <taxon>Heteroconchia</taxon>
        <taxon>Euheterodonta</taxon>
        <taxon>Imparidentia</taxon>
        <taxon>Neoheterodontei</taxon>
        <taxon>Myida</taxon>
        <taxon>Dreissenoidea</taxon>
        <taxon>Dreissenidae</taxon>
        <taxon>Dreissena</taxon>
    </lineage>
</organism>
<sequence>MTVHMEGAKPSLFVQTRPRIRCHTAENQHAGRVHSVPGVLIVVSRLLFQTLCDSLARSFEALSIL</sequence>
<keyword evidence="2" id="KW-1185">Reference proteome</keyword>
<protein>
    <submittedName>
        <fullName evidence="1">Uncharacterized protein</fullName>
    </submittedName>
</protein>
<evidence type="ECO:0000313" key="2">
    <source>
        <dbReference type="Proteomes" id="UP000828390"/>
    </source>
</evidence>